<dbReference type="GO" id="GO:0003743">
    <property type="term" value="F:translation initiation factor activity"/>
    <property type="evidence" value="ECO:0007669"/>
    <property type="project" value="UniProtKB-UniRule"/>
</dbReference>
<dbReference type="Gene3D" id="1.25.40.860">
    <property type="match status" value="2"/>
</dbReference>
<evidence type="ECO:0000256" key="2">
    <source>
        <dbReference type="ARBA" id="ARBA00022490"/>
    </source>
</evidence>
<evidence type="ECO:0000256" key="5">
    <source>
        <dbReference type="ARBA" id="ARBA00022917"/>
    </source>
</evidence>
<dbReference type="InParanoid" id="A0A0C3D5L4"/>
<comment type="function">
    <text evidence="6">RNA-binding component of the eukaryotic translation initiation factor 3 (eIF-3) complex, which is involved in protein synthesis of a specialized repertoire of mRNAs and, together with other initiation factors, stimulates binding of mRNA and methionyl-tRNAi to the 40S ribosome. The eIF-3 complex specifically targets and initiates translation of a subset of mRNAs involved in cell proliferation.</text>
</comment>
<gene>
    <name evidence="6" type="primary">TIF32</name>
    <name evidence="9" type="ORF">SCLCIDRAFT_1224255</name>
</gene>
<evidence type="ECO:0000256" key="1">
    <source>
        <dbReference type="ARBA" id="ARBA00004496"/>
    </source>
</evidence>
<evidence type="ECO:0000313" key="9">
    <source>
        <dbReference type="EMBL" id="KIM51694.1"/>
    </source>
</evidence>
<reference evidence="9 10" key="1">
    <citation type="submission" date="2014-04" db="EMBL/GenBank/DDBJ databases">
        <authorList>
            <consortium name="DOE Joint Genome Institute"/>
            <person name="Kuo A."/>
            <person name="Kohler A."/>
            <person name="Nagy L.G."/>
            <person name="Floudas D."/>
            <person name="Copeland A."/>
            <person name="Barry K.W."/>
            <person name="Cichocki N."/>
            <person name="Veneault-Fourrey C."/>
            <person name="LaButti K."/>
            <person name="Lindquist E.A."/>
            <person name="Lipzen A."/>
            <person name="Lundell T."/>
            <person name="Morin E."/>
            <person name="Murat C."/>
            <person name="Sun H."/>
            <person name="Tunlid A."/>
            <person name="Henrissat B."/>
            <person name="Grigoriev I.V."/>
            <person name="Hibbett D.S."/>
            <person name="Martin F."/>
            <person name="Nordberg H.P."/>
            <person name="Cantor M.N."/>
            <person name="Hua S.X."/>
        </authorList>
    </citation>
    <scope>NUCLEOTIDE SEQUENCE [LARGE SCALE GENOMIC DNA]</scope>
    <source>
        <strain evidence="9 10">Foug A</strain>
    </source>
</reference>
<dbReference type="Pfam" id="PF01399">
    <property type="entry name" value="PCI"/>
    <property type="match status" value="1"/>
</dbReference>
<name>A0A0C3D5L4_9AGAM</name>
<dbReference type="STRING" id="1036808.A0A0C3D5L4"/>
<evidence type="ECO:0000256" key="4">
    <source>
        <dbReference type="ARBA" id="ARBA00022884"/>
    </source>
</evidence>
<feature type="domain" description="PCI" evidence="8">
    <location>
        <begin position="315"/>
        <end position="489"/>
    </location>
</feature>
<evidence type="ECO:0000256" key="3">
    <source>
        <dbReference type="ARBA" id="ARBA00022540"/>
    </source>
</evidence>
<feature type="region of interest" description="Disordered" evidence="7">
    <location>
        <begin position="584"/>
        <end position="610"/>
    </location>
</feature>
<feature type="region of interest" description="Disordered" evidence="7">
    <location>
        <begin position="787"/>
        <end position="1002"/>
    </location>
</feature>
<dbReference type="FunCoup" id="A0A0C3D5L4">
    <property type="interactions" value="704"/>
</dbReference>
<dbReference type="AlphaFoldDB" id="A0A0C3D5L4"/>
<accession>A0A0C3D5L4</accession>
<dbReference type="HOGENOM" id="CLU_002096_2_1_1"/>
<feature type="compositionally biased region" description="Basic and acidic residues" evidence="7">
    <location>
        <begin position="981"/>
        <end position="991"/>
    </location>
</feature>
<dbReference type="Pfam" id="PF22591">
    <property type="entry name" value="eIF3a_PCI_TPR-like"/>
    <property type="match status" value="1"/>
</dbReference>
<dbReference type="PROSITE" id="PS50250">
    <property type="entry name" value="PCI"/>
    <property type="match status" value="1"/>
</dbReference>
<comment type="similarity">
    <text evidence="6">Belongs to the eIF-3 subunit A family.</text>
</comment>
<dbReference type="GO" id="GO:0043614">
    <property type="term" value="C:multi-eIF complex"/>
    <property type="evidence" value="ECO:0007669"/>
    <property type="project" value="TreeGrafter"/>
</dbReference>
<dbReference type="OrthoDB" id="18884at2759"/>
<sequence>MAPFTKPEAVLKQAEGLVSVGQTHAALQSLTEMFTSKKFRSAPLAVLEPILIRFVELCIDMRKGRTAKEGLMQYKNIAQNSNVASIEVVIQRFLQLSDAKVQEAQEKADKAVAVDVDDLEASETPESILLGAVSGDQSKDRTDRALVTPWLKFLWESYRTSLETLKNNARLEAIYQQVAQQAFRFCLKYQRKVEFRRLCETLRLHLANVAKYAHQPHAINLADPEILQHHLDTRFAQLNTSVELELWQEAFRSVEDIHNLLTMAKKPPRPAMMANYYEKLTKIFLMSGNSLYHAAAWGRYYAVISSIGGKSDEEMSRLAGQVLVSALAVPVGQQPDEESKGKTTRLAALLGLTKAPTRAGLLKDALSRDALRLSPGSIKTLYNLLEVSFDPLTLCASTAPILATLCADDTPYTGYRPLLARALLSRVLAQLSEVYTTLKLSALLNLVEPVDGFGAEQVEAYLMGCARRGELRVRVDHASETITFVDEAFTHVDSAQASTSGREATVQPSSAEVVRTRLSTLACVLHDALRVIEPTPVEEDPVATQNTRFGELVAAANAERRALSLRRAIVARRRELLSELSVRKEKEEAGRRAEMSRVKKAMEEQREKEEARKRELERARKEIESIRTEEAKKLAQDLIKRSGLKVSANDMEDLSKDRLMRLQVEQLEKEKRDMNERLRVVAKRIDHIERAYRKDERPLLAQDYAEQQAADRATFEALQKARVENSLAAHNDAIASKKRLSRMLADFGAYKSTIIAKRQVEYTQKHAVAMEKMEEEKNMLVQAYNAKKEAERREREEAEAALRAAEEERLREEAEQRAREEEEEAKKREEEERLAAARRERELERQAAAEEAKRKAQREAEAEEHRAQRNLQPTTDVWRRPAAPLTSPARAMPPRAESPAPSPASATATGKYRPGMFSSQRPESPAPTTSPASSAPASKYRPPGAAGGAMGGGGWRQREAERAGQKQPASPAISNAQLPGPKDDEGFEKVAKWRPKRLQGQS</sequence>
<dbReference type="InterPro" id="IPR027512">
    <property type="entry name" value="EIF3A"/>
</dbReference>
<keyword evidence="2 6" id="KW-0963">Cytoplasm</keyword>
<dbReference type="PANTHER" id="PTHR14005:SF0">
    <property type="entry name" value="EUKARYOTIC TRANSLATION INITIATION FACTOR 3 SUBUNIT A"/>
    <property type="match status" value="1"/>
</dbReference>
<dbReference type="Proteomes" id="UP000053989">
    <property type="component" value="Unassembled WGS sequence"/>
</dbReference>
<keyword evidence="5 6" id="KW-0648">Protein biosynthesis</keyword>
<keyword evidence="4 6" id="KW-0694">RNA-binding</keyword>
<feature type="compositionally biased region" description="Basic residues" evidence="7">
    <location>
        <begin position="992"/>
        <end position="1002"/>
    </location>
</feature>
<reference evidence="10" key="2">
    <citation type="submission" date="2015-01" db="EMBL/GenBank/DDBJ databases">
        <title>Evolutionary Origins and Diversification of the Mycorrhizal Mutualists.</title>
        <authorList>
            <consortium name="DOE Joint Genome Institute"/>
            <consortium name="Mycorrhizal Genomics Consortium"/>
            <person name="Kohler A."/>
            <person name="Kuo A."/>
            <person name="Nagy L.G."/>
            <person name="Floudas D."/>
            <person name="Copeland A."/>
            <person name="Barry K.W."/>
            <person name="Cichocki N."/>
            <person name="Veneault-Fourrey C."/>
            <person name="LaButti K."/>
            <person name="Lindquist E.A."/>
            <person name="Lipzen A."/>
            <person name="Lundell T."/>
            <person name="Morin E."/>
            <person name="Murat C."/>
            <person name="Riley R."/>
            <person name="Ohm R."/>
            <person name="Sun H."/>
            <person name="Tunlid A."/>
            <person name="Henrissat B."/>
            <person name="Grigoriev I.V."/>
            <person name="Hibbett D.S."/>
            <person name="Martin F."/>
        </authorList>
    </citation>
    <scope>NUCLEOTIDE SEQUENCE [LARGE SCALE GENOMIC DNA]</scope>
    <source>
        <strain evidence="10">Foug A</strain>
    </source>
</reference>
<dbReference type="GO" id="GO:0071541">
    <property type="term" value="C:eukaryotic translation initiation factor 3 complex, eIF3m"/>
    <property type="evidence" value="ECO:0007669"/>
    <property type="project" value="TreeGrafter"/>
</dbReference>
<dbReference type="Gene3D" id="4.10.860.10">
    <property type="entry name" value="UVR domain"/>
    <property type="match status" value="1"/>
</dbReference>
<dbReference type="GO" id="GO:0071540">
    <property type="term" value="C:eukaryotic translation initiation factor 3 complex, eIF3e"/>
    <property type="evidence" value="ECO:0007669"/>
    <property type="project" value="TreeGrafter"/>
</dbReference>
<organism evidence="9 10">
    <name type="scientific">Scleroderma citrinum Foug A</name>
    <dbReference type="NCBI Taxonomy" id="1036808"/>
    <lineage>
        <taxon>Eukaryota</taxon>
        <taxon>Fungi</taxon>
        <taxon>Dikarya</taxon>
        <taxon>Basidiomycota</taxon>
        <taxon>Agaricomycotina</taxon>
        <taxon>Agaricomycetes</taxon>
        <taxon>Agaricomycetidae</taxon>
        <taxon>Boletales</taxon>
        <taxon>Sclerodermatineae</taxon>
        <taxon>Sclerodermataceae</taxon>
        <taxon>Scleroderma</taxon>
    </lineage>
</organism>
<comment type="subcellular location">
    <subcellularLocation>
        <location evidence="1 6">Cytoplasm</location>
    </subcellularLocation>
</comment>
<dbReference type="InterPro" id="IPR000717">
    <property type="entry name" value="PCI_dom"/>
</dbReference>
<keyword evidence="3 6" id="KW-0396">Initiation factor</keyword>
<evidence type="ECO:0000256" key="7">
    <source>
        <dbReference type="SAM" id="MobiDB-lite"/>
    </source>
</evidence>
<protein>
    <recommendedName>
        <fullName evidence="6">Eukaryotic translation initiation factor 3 subunit A</fullName>
        <shortName evidence="6">eIF3a</shortName>
    </recommendedName>
    <alternativeName>
        <fullName evidence="6">Eukaryotic translation initiation factor 3 110 kDa subunit homolog</fullName>
        <shortName evidence="6">eIF3 p110</shortName>
    </alternativeName>
    <alternativeName>
        <fullName evidence="6">Translation initiation factor eIF3, p110 subunit homolog</fullName>
    </alternativeName>
</protein>
<evidence type="ECO:0000259" key="8">
    <source>
        <dbReference type="PROSITE" id="PS50250"/>
    </source>
</evidence>
<dbReference type="GO" id="GO:0001732">
    <property type="term" value="P:formation of cytoplasmic translation initiation complex"/>
    <property type="evidence" value="ECO:0007669"/>
    <property type="project" value="UniProtKB-UniRule"/>
</dbReference>
<comment type="subunit">
    <text evidence="6">Component of the eukaryotic translation initiation factor 3 (eIF-3) complex.</text>
</comment>
<dbReference type="PANTHER" id="PTHR14005">
    <property type="entry name" value="EUKARYOTIC TRANSLATION INITIATION FACTOR 3, THETA SUBUNIT"/>
    <property type="match status" value="1"/>
</dbReference>
<dbReference type="InterPro" id="IPR054711">
    <property type="entry name" value="eIF3a_PCI_TPR-like"/>
</dbReference>
<evidence type="ECO:0000256" key="6">
    <source>
        <dbReference type="HAMAP-Rule" id="MF_03000"/>
    </source>
</evidence>
<dbReference type="GO" id="GO:0033290">
    <property type="term" value="C:eukaryotic 48S preinitiation complex"/>
    <property type="evidence" value="ECO:0007669"/>
    <property type="project" value="UniProtKB-UniRule"/>
</dbReference>
<dbReference type="GO" id="GO:0003729">
    <property type="term" value="F:mRNA binding"/>
    <property type="evidence" value="ECO:0007669"/>
    <property type="project" value="TreeGrafter"/>
</dbReference>
<feature type="compositionally biased region" description="Gly residues" evidence="7">
    <location>
        <begin position="945"/>
        <end position="955"/>
    </location>
</feature>
<feature type="compositionally biased region" description="Low complexity" evidence="7">
    <location>
        <begin position="926"/>
        <end position="938"/>
    </location>
</feature>
<dbReference type="GO" id="GO:0016282">
    <property type="term" value="C:eukaryotic 43S preinitiation complex"/>
    <property type="evidence" value="ECO:0007669"/>
    <property type="project" value="UniProtKB-UniRule"/>
</dbReference>
<feature type="compositionally biased region" description="Low complexity" evidence="7">
    <location>
        <begin position="887"/>
        <end position="906"/>
    </location>
</feature>
<dbReference type="FunFam" id="4.10.860.10:FF:000001">
    <property type="entry name" value="Eukaryotic translation initiation factor 3 subunit A"/>
    <property type="match status" value="1"/>
</dbReference>
<keyword evidence="10" id="KW-1185">Reference proteome</keyword>
<evidence type="ECO:0000313" key="10">
    <source>
        <dbReference type="Proteomes" id="UP000053989"/>
    </source>
</evidence>
<proteinExistence type="inferred from homology"/>
<dbReference type="GO" id="GO:0002188">
    <property type="term" value="P:translation reinitiation"/>
    <property type="evidence" value="ECO:0007669"/>
    <property type="project" value="TreeGrafter"/>
</dbReference>
<dbReference type="EMBL" id="KN822244">
    <property type="protein sequence ID" value="KIM51694.1"/>
    <property type="molecule type" value="Genomic_DNA"/>
</dbReference>
<dbReference type="HAMAP" id="MF_03000">
    <property type="entry name" value="eIF3a"/>
    <property type="match status" value="1"/>
</dbReference>
<feature type="compositionally biased region" description="Basic and acidic residues" evidence="7">
    <location>
        <begin position="787"/>
        <end position="867"/>
    </location>
</feature>